<feature type="domain" description="FAD-binding" evidence="4">
    <location>
        <begin position="31"/>
        <end position="241"/>
    </location>
</feature>
<organism evidence="5 6">
    <name type="scientific">Monoraphidium neglectum</name>
    <dbReference type="NCBI Taxonomy" id="145388"/>
    <lineage>
        <taxon>Eukaryota</taxon>
        <taxon>Viridiplantae</taxon>
        <taxon>Chlorophyta</taxon>
        <taxon>core chlorophytes</taxon>
        <taxon>Chlorophyceae</taxon>
        <taxon>CS clade</taxon>
        <taxon>Sphaeropleales</taxon>
        <taxon>Selenastraceae</taxon>
        <taxon>Monoraphidium</taxon>
    </lineage>
</organism>
<dbReference type="InterPro" id="IPR050641">
    <property type="entry name" value="RIFMO-like"/>
</dbReference>
<evidence type="ECO:0000313" key="5">
    <source>
        <dbReference type="EMBL" id="KIY99727.1"/>
    </source>
</evidence>
<evidence type="ECO:0000259" key="4">
    <source>
        <dbReference type="Pfam" id="PF01494"/>
    </source>
</evidence>
<dbReference type="Proteomes" id="UP000054498">
    <property type="component" value="Unassembled WGS sequence"/>
</dbReference>
<accession>A0A0D2JKF2</accession>
<reference evidence="5 6" key="1">
    <citation type="journal article" date="2013" name="BMC Genomics">
        <title>Reconstruction of the lipid metabolism for the microalga Monoraphidium neglectum from its genome sequence reveals characteristics suitable for biofuel production.</title>
        <authorList>
            <person name="Bogen C."/>
            <person name="Al-Dilaimi A."/>
            <person name="Albersmeier A."/>
            <person name="Wichmann J."/>
            <person name="Grundmann M."/>
            <person name="Rupp O."/>
            <person name="Lauersen K.J."/>
            <person name="Blifernez-Klassen O."/>
            <person name="Kalinowski J."/>
            <person name="Goesmann A."/>
            <person name="Mussgnug J.H."/>
            <person name="Kruse O."/>
        </authorList>
    </citation>
    <scope>NUCLEOTIDE SEQUENCE [LARGE SCALE GENOMIC DNA]</scope>
    <source>
        <strain evidence="5 6">SAG 48.87</strain>
    </source>
</reference>
<dbReference type="GO" id="GO:0071949">
    <property type="term" value="F:FAD binding"/>
    <property type="evidence" value="ECO:0007669"/>
    <property type="project" value="InterPro"/>
</dbReference>
<proteinExistence type="predicted"/>
<evidence type="ECO:0000256" key="2">
    <source>
        <dbReference type="ARBA" id="ARBA00022630"/>
    </source>
</evidence>
<sequence length="294" mass="29784">MSNNGDANGVHAHVSACAAADPPKSAQAASAPVLVVGAGPVGLAAAAWLAEYGVPVRIIDVADAPSPYSKAFAVWRRTMAALAPLVPPSRWAAAGTPLSRITMCDAGHALASVTLADADARGDHALPPGVLLGQAQTEALLTTALRERGVEVERGVRLSSFAADADGVDCLLERAAPADEAPPGGSAPAAAQQERVRASYLIGADGARSAVRRGLGDPFPGVTLSRRFLLADVEVDPPPGPAPAAAGAGLGRRELESGLWLGAMYLTTTSEGLLMVVPISPTACRVVLDGGKME</sequence>
<dbReference type="Gene3D" id="3.30.70.2450">
    <property type="match status" value="1"/>
</dbReference>
<evidence type="ECO:0000313" key="6">
    <source>
        <dbReference type="Proteomes" id="UP000054498"/>
    </source>
</evidence>
<evidence type="ECO:0000256" key="3">
    <source>
        <dbReference type="ARBA" id="ARBA00022827"/>
    </source>
</evidence>
<dbReference type="Pfam" id="PF01494">
    <property type="entry name" value="FAD_binding_3"/>
    <property type="match status" value="1"/>
</dbReference>
<dbReference type="SUPFAM" id="SSF51905">
    <property type="entry name" value="FAD/NAD(P)-binding domain"/>
    <property type="match status" value="1"/>
</dbReference>
<dbReference type="RefSeq" id="XP_013898747.1">
    <property type="nucleotide sequence ID" value="XM_014043293.1"/>
</dbReference>
<dbReference type="PANTHER" id="PTHR43004:SF19">
    <property type="entry name" value="BINDING MONOOXYGENASE, PUTATIVE (JCVI)-RELATED"/>
    <property type="match status" value="1"/>
</dbReference>
<dbReference type="PANTHER" id="PTHR43004">
    <property type="entry name" value="TRK SYSTEM POTASSIUM UPTAKE PROTEIN"/>
    <property type="match status" value="1"/>
</dbReference>
<name>A0A0D2JKF2_9CHLO</name>
<dbReference type="InterPro" id="IPR002938">
    <property type="entry name" value="FAD-bd"/>
</dbReference>
<dbReference type="EMBL" id="KK101759">
    <property type="protein sequence ID" value="KIY99727.1"/>
    <property type="molecule type" value="Genomic_DNA"/>
</dbReference>
<dbReference type="OrthoDB" id="568367at2759"/>
<evidence type="ECO:0000256" key="1">
    <source>
        <dbReference type="ARBA" id="ARBA00001974"/>
    </source>
</evidence>
<dbReference type="GeneID" id="25741107"/>
<dbReference type="AlphaFoldDB" id="A0A0D2JKF2"/>
<dbReference type="PRINTS" id="PR00420">
    <property type="entry name" value="RNGMNOXGNASE"/>
</dbReference>
<comment type="cofactor">
    <cofactor evidence="1">
        <name>FAD</name>
        <dbReference type="ChEBI" id="CHEBI:57692"/>
    </cofactor>
</comment>
<dbReference type="Gene3D" id="3.50.50.60">
    <property type="entry name" value="FAD/NAD(P)-binding domain"/>
    <property type="match status" value="1"/>
</dbReference>
<dbReference type="STRING" id="145388.A0A0D2JKF2"/>
<protein>
    <recommendedName>
        <fullName evidence="4">FAD-binding domain-containing protein</fullName>
    </recommendedName>
</protein>
<keyword evidence="6" id="KW-1185">Reference proteome</keyword>
<keyword evidence="3" id="KW-0274">FAD</keyword>
<gene>
    <name evidence="5" type="ORF">MNEG_8231</name>
</gene>
<dbReference type="InterPro" id="IPR036188">
    <property type="entry name" value="FAD/NAD-bd_sf"/>
</dbReference>
<dbReference type="KEGG" id="mng:MNEG_8231"/>
<dbReference type="GO" id="GO:0016709">
    <property type="term" value="F:oxidoreductase activity, acting on paired donors, with incorporation or reduction of molecular oxygen, NAD(P)H as one donor, and incorporation of one atom of oxygen"/>
    <property type="evidence" value="ECO:0007669"/>
    <property type="project" value="UniProtKB-ARBA"/>
</dbReference>
<keyword evidence="2" id="KW-0285">Flavoprotein</keyword>